<dbReference type="Proteomes" id="UP000019486">
    <property type="component" value="Unassembled WGS sequence"/>
</dbReference>
<sequence>MEVSLRLALRVTGSIGLILALSIATSVIVSRHAFVRILLDLTESRLFALADDLGDVFESTVRLGLPLGQIGNSAEILGSTLPLDPQIVALAVVGPEGEVLHQAGGGLDWAAAAETRGAATTKKGNPHHVVDTGEMLIVWTGIHDPLGKITGYVGIAASSAYRNTLVHDSFGEVLILSASVLAFAILATGAGAVVACHGLSLVLRRIGQMIEFPDETVPNDALGGIGAAALGKLERVNADLNAIEVDIAAAGAAAGHLAGAPTTVMAGAR</sequence>
<accession>W9HAA7</accession>
<reference evidence="2 3" key="1">
    <citation type="submission" date="2013-08" db="EMBL/GenBank/DDBJ databases">
        <title>The genome sequence of Skermanella stibiiresistens.</title>
        <authorList>
            <person name="Zhu W."/>
            <person name="Wang G."/>
        </authorList>
    </citation>
    <scope>NUCLEOTIDE SEQUENCE [LARGE SCALE GENOMIC DNA]</scope>
    <source>
        <strain evidence="2 3">SB22</strain>
    </source>
</reference>
<gene>
    <name evidence="2" type="ORF">N825_33225</name>
</gene>
<keyword evidence="1" id="KW-0812">Transmembrane</keyword>
<feature type="transmembrane region" description="Helical" evidence="1">
    <location>
        <begin position="7"/>
        <end position="29"/>
    </location>
</feature>
<dbReference type="STRING" id="1385369.N825_33225"/>
<name>W9HAA7_9PROT</name>
<dbReference type="AlphaFoldDB" id="W9HAA7"/>
<evidence type="ECO:0000256" key="1">
    <source>
        <dbReference type="SAM" id="Phobius"/>
    </source>
</evidence>
<evidence type="ECO:0008006" key="4">
    <source>
        <dbReference type="Google" id="ProtNLM"/>
    </source>
</evidence>
<proteinExistence type="predicted"/>
<keyword evidence="1" id="KW-1133">Transmembrane helix</keyword>
<feature type="transmembrane region" description="Helical" evidence="1">
    <location>
        <begin position="173"/>
        <end position="203"/>
    </location>
</feature>
<keyword evidence="1" id="KW-0472">Membrane</keyword>
<dbReference type="EMBL" id="AVFL01000006">
    <property type="protein sequence ID" value="EWY40793.1"/>
    <property type="molecule type" value="Genomic_DNA"/>
</dbReference>
<comment type="caution">
    <text evidence="2">The sequence shown here is derived from an EMBL/GenBank/DDBJ whole genome shotgun (WGS) entry which is preliminary data.</text>
</comment>
<evidence type="ECO:0000313" key="2">
    <source>
        <dbReference type="EMBL" id="EWY40793.1"/>
    </source>
</evidence>
<evidence type="ECO:0000313" key="3">
    <source>
        <dbReference type="Proteomes" id="UP000019486"/>
    </source>
</evidence>
<organism evidence="2 3">
    <name type="scientific">Skermanella stibiiresistens SB22</name>
    <dbReference type="NCBI Taxonomy" id="1385369"/>
    <lineage>
        <taxon>Bacteria</taxon>
        <taxon>Pseudomonadati</taxon>
        <taxon>Pseudomonadota</taxon>
        <taxon>Alphaproteobacteria</taxon>
        <taxon>Rhodospirillales</taxon>
        <taxon>Azospirillaceae</taxon>
        <taxon>Skermanella</taxon>
    </lineage>
</organism>
<protein>
    <recommendedName>
        <fullName evidence="4">HAMP domain-containing protein</fullName>
    </recommendedName>
</protein>
<keyword evidence="3" id="KW-1185">Reference proteome</keyword>